<dbReference type="CDD" id="cd20267">
    <property type="entry name" value="Complex1_LYR_LYRM7"/>
    <property type="match status" value="1"/>
</dbReference>
<dbReference type="AlphaFoldDB" id="A0AAJ8JUM2"/>
<name>A0AAJ8JUM2_9TREE</name>
<evidence type="ECO:0000256" key="3">
    <source>
        <dbReference type="ARBA" id="ARBA00011589"/>
    </source>
</evidence>
<evidence type="ECO:0000313" key="10">
    <source>
        <dbReference type="EMBL" id="WVN88748.1"/>
    </source>
</evidence>
<protein>
    <recommendedName>
        <fullName evidence="4">Mitochondrial zinc maintenance protein 1, mitochondrial</fullName>
    </recommendedName>
</protein>
<dbReference type="KEGG" id="cdep:91088171"/>
<reference evidence="10" key="3">
    <citation type="submission" date="2024-01" db="EMBL/GenBank/DDBJ databases">
        <authorList>
            <person name="Coelho M.A."/>
            <person name="David-Palma M."/>
            <person name="Shea T."/>
            <person name="Sun S."/>
            <person name="Cuomo C.A."/>
            <person name="Heitman J."/>
        </authorList>
    </citation>
    <scope>NUCLEOTIDE SEQUENCE</scope>
    <source>
        <strain evidence="10">CBS 7841</strain>
    </source>
</reference>
<evidence type="ECO:0000256" key="2">
    <source>
        <dbReference type="ARBA" id="ARBA00009949"/>
    </source>
</evidence>
<proteinExistence type="inferred from homology"/>
<evidence type="ECO:0000313" key="11">
    <source>
        <dbReference type="Proteomes" id="UP000094043"/>
    </source>
</evidence>
<feature type="region of interest" description="Disordered" evidence="9">
    <location>
        <begin position="120"/>
        <end position="153"/>
    </location>
</feature>
<organism evidence="10 11">
    <name type="scientific">Cryptococcus depauperatus CBS 7841</name>
    <dbReference type="NCBI Taxonomy" id="1295531"/>
    <lineage>
        <taxon>Eukaryota</taxon>
        <taxon>Fungi</taxon>
        <taxon>Dikarya</taxon>
        <taxon>Basidiomycota</taxon>
        <taxon>Agaricomycotina</taxon>
        <taxon>Tremellomycetes</taxon>
        <taxon>Tremellales</taxon>
        <taxon>Cryptococcaceae</taxon>
        <taxon>Cryptococcus</taxon>
    </lineage>
</organism>
<evidence type="ECO:0000256" key="5">
    <source>
        <dbReference type="ARBA" id="ARBA00022946"/>
    </source>
</evidence>
<keyword evidence="7" id="KW-0143">Chaperone</keyword>
<dbReference type="RefSeq" id="XP_066069448.1">
    <property type="nucleotide sequence ID" value="XM_066213351.1"/>
</dbReference>
<sequence>MSNFPAALRSAARSAYREVLRSARITFQGDPARHHALLTALRATFSSPTLTPPLPPASEISAPSLSALPNAEESIGADEIVKRITEWKEVAKFLKNNVVQGVKTENGSYKLRVHQHTELGDNASIKDSPKLPVTPFPNRNRKRCPNTVSSTTG</sequence>
<dbReference type="PANTHER" id="PTHR46749">
    <property type="entry name" value="COMPLEX III ASSEMBLY FACTOR LYRM7"/>
    <property type="match status" value="1"/>
</dbReference>
<dbReference type="EMBL" id="CP143787">
    <property type="protein sequence ID" value="WVN88748.1"/>
    <property type="molecule type" value="Genomic_DNA"/>
</dbReference>
<comment type="function">
    <text evidence="8">Assembly factor required for Rieske Fe-S protein RIP1 incorporation into the cytochrome b-c1 (CIII) complex. Functions as a chaperone, binding to this subunit within the mitochondrial matrix and stabilizing it prior to its translocation and insertion into the late CIII dimeric intermediate within the mitochondrial inner membrane. Modulates the mitochondrial matrix zinc pool.</text>
</comment>
<evidence type="ECO:0000256" key="7">
    <source>
        <dbReference type="ARBA" id="ARBA00023186"/>
    </source>
</evidence>
<reference evidence="10" key="1">
    <citation type="submission" date="2016-06" db="EMBL/GenBank/DDBJ databases">
        <authorList>
            <person name="Cuomo C."/>
            <person name="Litvintseva A."/>
            <person name="Heitman J."/>
            <person name="Chen Y."/>
            <person name="Sun S."/>
            <person name="Springer D."/>
            <person name="Dromer F."/>
            <person name="Young S."/>
            <person name="Zeng Q."/>
            <person name="Chapman S."/>
            <person name="Gujja S."/>
            <person name="Saif S."/>
            <person name="Birren B."/>
        </authorList>
    </citation>
    <scope>NUCLEOTIDE SEQUENCE</scope>
    <source>
        <strain evidence="10">CBS 7841</strain>
    </source>
</reference>
<evidence type="ECO:0000256" key="9">
    <source>
        <dbReference type="SAM" id="MobiDB-lite"/>
    </source>
</evidence>
<evidence type="ECO:0000256" key="6">
    <source>
        <dbReference type="ARBA" id="ARBA00023128"/>
    </source>
</evidence>
<comment type="subunit">
    <text evidence="3">Interacts with RIP1.</text>
</comment>
<keyword evidence="6" id="KW-0496">Mitochondrion</keyword>
<evidence type="ECO:0000256" key="1">
    <source>
        <dbReference type="ARBA" id="ARBA00004305"/>
    </source>
</evidence>
<comment type="similarity">
    <text evidence="2">Belongs to the complex I LYR family. MZM1 subfamily.</text>
</comment>
<comment type="subcellular location">
    <subcellularLocation>
        <location evidence="1">Mitochondrion matrix</location>
    </subcellularLocation>
</comment>
<dbReference type="InterPro" id="IPR045298">
    <property type="entry name" value="Complex1_LYR_LYRM7"/>
</dbReference>
<dbReference type="InterPro" id="IPR050435">
    <property type="entry name" value="MZM1/LYRM7"/>
</dbReference>
<dbReference type="GeneID" id="91088171"/>
<dbReference type="Proteomes" id="UP000094043">
    <property type="component" value="Chromosome 4"/>
</dbReference>
<evidence type="ECO:0000256" key="8">
    <source>
        <dbReference type="ARBA" id="ARBA00025268"/>
    </source>
</evidence>
<dbReference type="GO" id="GO:0005759">
    <property type="term" value="C:mitochondrial matrix"/>
    <property type="evidence" value="ECO:0007669"/>
    <property type="project" value="UniProtKB-SubCell"/>
</dbReference>
<dbReference type="GO" id="GO:0044183">
    <property type="term" value="F:protein folding chaperone"/>
    <property type="evidence" value="ECO:0007669"/>
    <property type="project" value="TreeGrafter"/>
</dbReference>
<keyword evidence="5" id="KW-0809">Transit peptide</keyword>
<dbReference type="PANTHER" id="PTHR46749:SF1">
    <property type="entry name" value="COMPLEX III ASSEMBLY FACTOR LYRM7"/>
    <property type="match status" value="1"/>
</dbReference>
<dbReference type="GO" id="GO:0034551">
    <property type="term" value="P:mitochondrial respiratory chain complex III assembly"/>
    <property type="evidence" value="ECO:0007669"/>
    <property type="project" value="InterPro"/>
</dbReference>
<keyword evidence="11" id="KW-1185">Reference proteome</keyword>
<gene>
    <name evidence="10" type="ORF">L203_103961</name>
</gene>
<reference evidence="10" key="2">
    <citation type="journal article" date="2022" name="Elife">
        <title>Obligate sexual reproduction of a homothallic fungus closely related to the Cryptococcus pathogenic species complex.</title>
        <authorList>
            <person name="Passer A.R."/>
            <person name="Clancey S.A."/>
            <person name="Shea T."/>
            <person name="David-Palma M."/>
            <person name="Averette A.F."/>
            <person name="Boekhout T."/>
            <person name="Porcel B.M."/>
            <person name="Nowrousian M."/>
            <person name="Cuomo C.A."/>
            <person name="Sun S."/>
            <person name="Heitman J."/>
            <person name="Coelho M.A."/>
        </authorList>
    </citation>
    <scope>NUCLEOTIDE SEQUENCE</scope>
    <source>
        <strain evidence="10">CBS 7841</strain>
    </source>
</reference>
<evidence type="ECO:0000256" key="4">
    <source>
        <dbReference type="ARBA" id="ARBA00015108"/>
    </source>
</evidence>
<accession>A0AAJ8JUM2</accession>